<proteinExistence type="predicted"/>
<protein>
    <recommendedName>
        <fullName evidence="4">SCP domain-containing protein</fullName>
    </recommendedName>
</protein>
<dbReference type="InterPro" id="IPR035940">
    <property type="entry name" value="CAP_sf"/>
</dbReference>
<feature type="compositionally biased region" description="Low complexity" evidence="1">
    <location>
        <begin position="110"/>
        <end position="126"/>
    </location>
</feature>
<dbReference type="SUPFAM" id="SSF55797">
    <property type="entry name" value="PR-1-like"/>
    <property type="match status" value="1"/>
</dbReference>
<evidence type="ECO:0000313" key="3">
    <source>
        <dbReference type="Proteomes" id="UP000295447"/>
    </source>
</evidence>
<dbReference type="PRINTS" id="PR01217">
    <property type="entry name" value="PRICHEXTENSN"/>
</dbReference>
<evidence type="ECO:0008006" key="4">
    <source>
        <dbReference type="Google" id="ProtNLM"/>
    </source>
</evidence>
<dbReference type="AlphaFoldDB" id="A0A4V3G6I5"/>
<sequence length="260" mass="26920">MITPISWILLHQPQNDDADASVPMVTRTDDTYITPTTKAAVATPSSRVTTPKVTPTTTPTVTPTTTPTASPTDTPTDSASPTTVPSTTPSTTDPTDTPTSERATAAPTSPGRTVSTGRPTPTSTPTSTPPPPPPARDGGMNSDELQLFDMLDSARKNNGCKGLEQDPGITDSARSDASSRAKSGSTNSSGSSKSTAGGDNWSAQQAYDQMMAQSRSTILNCGLTTLGVGRKTYAHCTSIDLLGLCIGSKPTRVAWVADFS</sequence>
<evidence type="ECO:0000256" key="1">
    <source>
        <dbReference type="SAM" id="MobiDB-lite"/>
    </source>
</evidence>
<dbReference type="EMBL" id="SODF01000003">
    <property type="protein sequence ID" value="TDW15364.1"/>
    <property type="molecule type" value="Genomic_DNA"/>
</dbReference>
<feature type="compositionally biased region" description="Low complexity" evidence="1">
    <location>
        <begin position="36"/>
        <end position="100"/>
    </location>
</feature>
<organism evidence="2 3">
    <name type="scientific">Kribbella kalugense</name>
    <dbReference type="NCBI Taxonomy" id="2512221"/>
    <lineage>
        <taxon>Bacteria</taxon>
        <taxon>Bacillati</taxon>
        <taxon>Actinomycetota</taxon>
        <taxon>Actinomycetes</taxon>
        <taxon>Propionibacteriales</taxon>
        <taxon>Kribbellaceae</taxon>
        <taxon>Kribbella</taxon>
    </lineage>
</organism>
<name>A0A4V3G6I5_9ACTN</name>
<feature type="region of interest" description="Disordered" evidence="1">
    <location>
        <begin position="156"/>
        <end position="200"/>
    </location>
</feature>
<feature type="region of interest" description="Disordered" evidence="1">
    <location>
        <begin position="36"/>
        <end position="142"/>
    </location>
</feature>
<comment type="caution">
    <text evidence="2">The sequence shown here is derived from an EMBL/GenBank/DDBJ whole genome shotgun (WGS) entry which is preliminary data.</text>
</comment>
<evidence type="ECO:0000313" key="2">
    <source>
        <dbReference type="EMBL" id="TDW15364.1"/>
    </source>
</evidence>
<feature type="compositionally biased region" description="Low complexity" evidence="1">
    <location>
        <begin position="180"/>
        <end position="198"/>
    </location>
</feature>
<reference evidence="2 3" key="1">
    <citation type="submission" date="2019-03" db="EMBL/GenBank/DDBJ databases">
        <title>Genomic Encyclopedia of Type Strains, Phase III (KMG-III): the genomes of soil and plant-associated and newly described type strains.</title>
        <authorList>
            <person name="Whitman W."/>
        </authorList>
    </citation>
    <scope>NUCLEOTIDE SEQUENCE [LARGE SCALE GENOMIC DNA]</scope>
    <source>
        <strain evidence="2 3">VKM Ac-2570</strain>
    </source>
</reference>
<dbReference type="Proteomes" id="UP000295447">
    <property type="component" value="Unassembled WGS sequence"/>
</dbReference>
<keyword evidence="3" id="KW-1185">Reference proteome</keyword>
<gene>
    <name evidence="2" type="ORF">EV650_6846</name>
</gene>
<accession>A0A4V3G6I5</accession>